<dbReference type="OrthoDB" id="9914395at2"/>
<sequence length="129" mass="14274">MIKYIGVYAIALIVMITSGYVFGSRFELTTTFISLTSTAIASLIAALMFAKGKARKPVKKECAVFALTTALIHALFLFPVFLMAEKIGLLYFDGFSEMIKMSVQFLIVSIIINPVVFYIFTPSPLNKVD</sequence>
<feature type="transmembrane region" description="Helical" evidence="1">
    <location>
        <begin position="62"/>
        <end position="82"/>
    </location>
</feature>
<reference evidence="2 3" key="1">
    <citation type="submission" date="2019-03" db="EMBL/GenBank/DDBJ databases">
        <title>Pragia sp. nov. isolated from the gut tract of Carduelis flavirostris.</title>
        <authorList>
            <person name="Ge Y."/>
        </authorList>
    </citation>
    <scope>NUCLEOTIDE SEQUENCE [LARGE SCALE GENOMIC DNA]</scope>
    <source>
        <strain evidence="2 3">CF-458</strain>
    </source>
</reference>
<evidence type="ECO:0000313" key="2">
    <source>
        <dbReference type="EMBL" id="QBH95910.1"/>
    </source>
</evidence>
<evidence type="ECO:0000313" key="3">
    <source>
        <dbReference type="Proteomes" id="UP000293154"/>
    </source>
</evidence>
<feature type="transmembrane region" description="Helical" evidence="1">
    <location>
        <begin position="5"/>
        <end position="22"/>
    </location>
</feature>
<organism evidence="2 3">
    <name type="scientific">Limnobaculum zhutongyuii</name>
    <dbReference type="NCBI Taxonomy" id="2498113"/>
    <lineage>
        <taxon>Bacteria</taxon>
        <taxon>Pseudomonadati</taxon>
        <taxon>Pseudomonadota</taxon>
        <taxon>Gammaproteobacteria</taxon>
        <taxon>Enterobacterales</taxon>
        <taxon>Budviciaceae</taxon>
        <taxon>Limnobaculum</taxon>
    </lineage>
</organism>
<keyword evidence="1" id="KW-1133">Transmembrane helix</keyword>
<proteinExistence type="predicted"/>
<gene>
    <name evidence="2" type="ORF">EKN56_05535</name>
</gene>
<accession>A0A411WI99</accession>
<dbReference type="Proteomes" id="UP000293154">
    <property type="component" value="Chromosome"/>
</dbReference>
<dbReference type="EMBL" id="CP034752">
    <property type="protein sequence ID" value="QBH95910.1"/>
    <property type="molecule type" value="Genomic_DNA"/>
</dbReference>
<keyword evidence="3" id="KW-1185">Reference proteome</keyword>
<feature type="transmembrane region" description="Helical" evidence="1">
    <location>
        <begin position="28"/>
        <end position="50"/>
    </location>
</feature>
<keyword evidence="1" id="KW-0812">Transmembrane</keyword>
<dbReference type="RefSeq" id="WP_130590894.1">
    <property type="nucleotide sequence ID" value="NZ_CP034752.1"/>
</dbReference>
<protein>
    <submittedName>
        <fullName evidence="2">Uncharacterized protein</fullName>
    </submittedName>
</protein>
<feature type="transmembrane region" description="Helical" evidence="1">
    <location>
        <begin position="102"/>
        <end position="120"/>
    </location>
</feature>
<name>A0A411WI99_9GAMM</name>
<evidence type="ECO:0000256" key="1">
    <source>
        <dbReference type="SAM" id="Phobius"/>
    </source>
</evidence>
<keyword evidence="1" id="KW-0472">Membrane</keyword>
<dbReference type="KEGG" id="prag:EKN56_05535"/>
<dbReference type="AlphaFoldDB" id="A0A411WI99"/>